<dbReference type="EMBL" id="CAAALY010250368">
    <property type="protein sequence ID" value="VEL35662.1"/>
    <property type="molecule type" value="Genomic_DNA"/>
</dbReference>
<dbReference type="AlphaFoldDB" id="A0A3S5FG33"/>
<dbReference type="Proteomes" id="UP000784294">
    <property type="component" value="Unassembled WGS sequence"/>
</dbReference>
<gene>
    <name evidence="2" type="ORF">PXEA_LOCUS29102</name>
</gene>
<feature type="compositionally biased region" description="Acidic residues" evidence="1">
    <location>
        <begin position="14"/>
        <end position="34"/>
    </location>
</feature>
<feature type="region of interest" description="Disordered" evidence="1">
    <location>
        <begin position="1"/>
        <end position="47"/>
    </location>
</feature>
<sequence length="266" mass="30481">MRTYTVQRPNRGDEGEDDDDEEEEEEEEEEDEEEEPKRRRSRSHCSSPGHFQPLEWQRFLLRTLAIADPSQCTPRLLGVATKSTYTHQCAHTLACCERRKAVLSGDCAKEEDRQRDNDREREREREGEGKREITRCQPHRLSNRARTNHDKGLTPVWLELRRGWRPVGPSTTRKHDAISLGSVILPRPGLMIGLDAMSLDEVDNVDDVENVDEVEVDQVTFGWLAKVWKEKSGRGGRDRLGHVGPALDGQTADSATFRQQTELWGL</sequence>
<feature type="region of interest" description="Disordered" evidence="1">
    <location>
        <begin position="233"/>
        <end position="252"/>
    </location>
</feature>
<evidence type="ECO:0000256" key="1">
    <source>
        <dbReference type="SAM" id="MobiDB-lite"/>
    </source>
</evidence>
<name>A0A3S5FG33_9PLAT</name>
<reference evidence="2" key="1">
    <citation type="submission" date="2018-11" db="EMBL/GenBank/DDBJ databases">
        <authorList>
            <consortium name="Pathogen Informatics"/>
        </authorList>
    </citation>
    <scope>NUCLEOTIDE SEQUENCE</scope>
</reference>
<evidence type="ECO:0000313" key="2">
    <source>
        <dbReference type="EMBL" id="VEL35662.1"/>
    </source>
</evidence>
<feature type="compositionally biased region" description="Basic and acidic residues" evidence="1">
    <location>
        <begin position="107"/>
        <end position="134"/>
    </location>
</feature>
<protein>
    <submittedName>
        <fullName evidence="2">Uncharacterized protein</fullName>
    </submittedName>
</protein>
<feature type="region of interest" description="Disordered" evidence="1">
    <location>
        <begin position="106"/>
        <end position="147"/>
    </location>
</feature>
<keyword evidence="3" id="KW-1185">Reference proteome</keyword>
<evidence type="ECO:0000313" key="3">
    <source>
        <dbReference type="Proteomes" id="UP000784294"/>
    </source>
</evidence>
<accession>A0A3S5FG33</accession>
<proteinExistence type="predicted"/>
<organism evidence="2 3">
    <name type="scientific">Protopolystoma xenopodis</name>
    <dbReference type="NCBI Taxonomy" id="117903"/>
    <lineage>
        <taxon>Eukaryota</taxon>
        <taxon>Metazoa</taxon>
        <taxon>Spiralia</taxon>
        <taxon>Lophotrochozoa</taxon>
        <taxon>Platyhelminthes</taxon>
        <taxon>Monogenea</taxon>
        <taxon>Polyopisthocotylea</taxon>
        <taxon>Polystomatidea</taxon>
        <taxon>Polystomatidae</taxon>
        <taxon>Protopolystoma</taxon>
    </lineage>
</organism>
<comment type="caution">
    <text evidence="2">The sequence shown here is derived from an EMBL/GenBank/DDBJ whole genome shotgun (WGS) entry which is preliminary data.</text>
</comment>